<dbReference type="InParanoid" id="A0A068UFR1"/>
<dbReference type="Proteomes" id="UP000295252">
    <property type="component" value="Chromosome II"/>
</dbReference>
<dbReference type="Gramene" id="CDP07400">
    <property type="protein sequence ID" value="CDP07400"/>
    <property type="gene ID" value="GSCOC_T00024656001"/>
</dbReference>
<evidence type="ECO:0000313" key="3">
    <source>
        <dbReference type="Proteomes" id="UP000295252"/>
    </source>
</evidence>
<evidence type="ECO:0000256" key="1">
    <source>
        <dbReference type="SAM" id="MobiDB-lite"/>
    </source>
</evidence>
<sequence>MGRVGSDGEAELRLSSRNSTSNKGFKFPKKFMKGDCTTVCNLSVPRKLRSAMKKRSRESVSPPLTVCKKLTRVAGGVELLTKDGSTKYKLKMKQSLAHGCVADGTQGPVTKDEEEVAEALYALAGVFSNTVKTDKAGSAVQELGINSSNLTKAESLLTPIDVGKVEEEVKAVSYGDEAPNHSSNPEHSAGESIILHWQNGTSQPDILVGKQTTIEVGSDIPEVNLPLTTFESDKQQTIQKTCDSVVSEDWSELSKTRSKLPNLNKSLASVKCPTTVLAPIAAACGQAEVQHTIKETRNNGSSLRPDLPSITSCDTQELGIPLQPHIANHPAWFESTSCSAQSPKLSSSVLAKKDAQVSIHSKNPWKRCIAHVYISRFIKVLQITERKNRSIMLSSELRTNEAPKQVARIPVANLNEGKNGMTGVVSSDSFRRAATEKYATEVRNAVHLHKRLIQDQQQAPYEVYNAQKQASFSLDCLSLLPGSGQLEISNGINRAGNGREISTQLPFPGLLSQNQPSIPFPVPQNCYSSPSFSSHPSVAMGQKFQVPPNVGSTSYGATLMDATLSSIRQLEEQQQKRASLLMTRYKSGVAPPVIPNKQTEGPDIPPVFQHVQTLFSPSLSSVEVLGARYAPVLQRQLLSATSLLPSSTVKEQYHHLPSVHEANVGGVRSDNVPLRIICNQYI</sequence>
<gene>
    <name evidence="2" type="ORF">GSCOC_T00024656001</name>
</gene>
<dbReference type="PANTHER" id="PTHR34792">
    <property type="entry name" value="OS02G0121500 PROTEIN"/>
    <property type="match status" value="1"/>
</dbReference>
<dbReference type="OrthoDB" id="778649at2759"/>
<reference evidence="3" key="1">
    <citation type="journal article" date="2014" name="Science">
        <title>The coffee genome provides insight into the convergent evolution of caffeine biosynthesis.</title>
        <authorList>
            <person name="Denoeud F."/>
            <person name="Carretero-Paulet L."/>
            <person name="Dereeper A."/>
            <person name="Droc G."/>
            <person name="Guyot R."/>
            <person name="Pietrella M."/>
            <person name="Zheng C."/>
            <person name="Alberti A."/>
            <person name="Anthony F."/>
            <person name="Aprea G."/>
            <person name="Aury J.M."/>
            <person name="Bento P."/>
            <person name="Bernard M."/>
            <person name="Bocs S."/>
            <person name="Campa C."/>
            <person name="Cenci A."/>
            <person name="Combes M.C."/>
            <person name="Crouzillat D."/>
            <person name="Da Silva C."/>
            <person name="Daddiego L."/>
            <person name="De Bellis F."/>
            <person name="Dussert S."/>
            <person name="Garsmeur O."/>
            <person name="Gayraud T."/>
            <person name="Guignon V."/>
            <person name="Jahn K."/>
            <person name="Jamilloux V."/>
            <person name="Joet T."/>
            <person name="Labadie K."/>
            <person name="Lan T."/>
            <person name="Leclercq J."/>
            <person name="Lepelley M."/>
            <person name="Leroy T."/>
            <person name="Li L.T."/>
            <person name="Librado P."/>
            <person name="Lopez L."/>
            <person name="Munoz A."/>
            <person name="Noel B."/>
            <person name="Pallavicini A."/>
            <person name="Perrotta G."/>
            <person name="Poncet V."/>
            <person name="Pot D."/>
            <person name="Priyono X."/>
            <person name="Rigoreau M."/>
            <person name="Rouard M."/>
            <person name="Rozas J."/>
            <person name="Tranchant-Dubreuil C."/>
            <person name="VanBuren R."/>
            <person name="Zhang Q."/>
            <person name="Andrade A.C."/>
            <person name="Argout X."/>
            <person name="Bertrand B."/>
            <person name="de Kochko A."/>
            <person name="Graziosi G."/>
            <person name="Henry R.J."/>
            <person name="Jayarama X."/>
            <person name="Ming R."/>
            <person name="Nagai C."/>
            <person name="Rounsley S."/>
            <person name="Sankoff D."/>
            <person name="Giuliano G."/>
            <person name="Albert V.A."/>
            <person name="Wincker P."/>
            <person name="Lashermes P."/>
        </authorList>
    </citation>
    <scope>NUCLEOTIDE SEQUENCE [LARGE SCALE GENOMIC DNA]</scope>
    <source>
        <strain evidence="3">cv. DH200-94</strain>
    </source>
</reference>
<organism evidence="2 3">
    <name type="scientific">Coffea canephora</name>
    <name type="common">Robusta coffee</name>
    <dbReference type="NCBI Taxonomy" id="49390"/>
    <lineage>
        <taxon>Eukaryota</taxon>
        <taxon>Viridiplantae</taxon>
        <taxon>Streptophyta</taxon>
        <taxon>Embryophyta</taxon>
        <taxon>Tracheophyta</taxon>
        <taxon>Spermatophyta</taxon>
        <taxon>Magnoliopsida</taxon>
        <taxon>eudicotyledons</taxon>
        <taxon>Gunneridae</taxon>
        <taxon>Pentapetalae</taxon>
        <taxon>asterids</taxon>
        <taxon>lamiids</taxon>
        <taxon>Gentianales</taxon>
        <taxon>Rubiaceae</taxon>
        <taxon>Ixoroideae</taxon>
        <taxon>Gardenieae complex</taxon>
        <taxon>Bertiereae - Coffeeae clade</taxon>
        <taxon>Coffeeae</taxon>
        <taxon>Coffea</taxon>
    </lineage>
</organism>
<protein>
    <submittedName>
        <fullName evidence="2">Uncharacterized protein</fullName>
    </submittedName>
</protein>
<dbReference type="FunCoup" id="A0A068UFR1">
    <property type="interactions" value="455"/>
</dbReference>
<proteinExistence type="predicted"/>
<name>A0A068UFR1_COFCA</name>
<feature type="region of interest" description="Disordered" evidence="1">
    <location>
        <begin position="1"/>
        <end position="20"/>
    </location>
</feature>
<dbReference type="InterPro" id="IPR040305">
    <property type="entry name" value="At1g75730-like"/>
</dbReference>
<dbReference type="EMBL" id="HG739110">
    <property type="protein sequence ID" value="CDP07400.1"/>
    <property type="molecule type" value="Genomic_DNA"/>
</dbReference>
<keyword evidence="3" id="KW-1185">Reference proteome</keyword>
<dbReference type="AlphaFoldDB" id="A0A068UFR1"/>
<evidence type="ECO:0000313" key="2">
    <source>
        <dbReference type="EMBL" id="CDP07400.1"/>
    </source>
</evidence>
<accession>A0A068UFR1</accession>
<dbReference type="PhylomeDB" id="A0A068UFR1"/>
<dbReference type="PANTHER" id="PTHR34792:SF1">
    <property type="entry name" value="OS02G0121500 PROTEIN"/>
    <property type="match status" value="1"/>
</dbReference>
<dbReference type="OMA" id="DCEMGCD"/>